<accession>A0AAD9Q7B7</accession>
<proteinExistence type="predicted"/>
<name>A0AAD9Q7B7_ACRCE</name>
<dbReference type="Proteomes" id="UP001249851">
    <property type="component" value="Unassembled WGS sequence"/>
</dbReference>
<gene>
    <name evidence="1" type="ORF">P5673_022036</name>
</gene>
<evidence type="ECO:0000313" key="2">
    <source>
        <dbReference type="Proteomes" id="UP001249851"/>
    </source>
</evidence>
<evidence type="ECO:0000313" key="1">
    <source>
        <dbReference type="EMBL" id="KAK2556034.1"/>
    </source>
</evidence>
<comment type="caution">
    <text evidence="1">The sequence shown here is derived from an EMBL/GenBank/DDBJ whole genome shotgun (WGS) entry which is preliminary data.</text>
</comment>
<sequence>MEKFLTTKSKPKKEQHLPVNITAKYIKFVVFGFGPKMTGFERLPLPGSTTECNHGYIPPSFSGKPVL</sequence>
<reference evidence="1" key="2">
    <citation type="journal article" date="2023" name="Science">
        <title>Genomic signatures of disease resistance in endangered staghorn corals.</title>
        <authorList>
            <person name="Vollmer S.V."/>
            <person name="Selwyn J.D."/>
            <person name="Despard B.A."/>
            <person name="Roesel C.L."/>
        </authorList>
    </citation>
    <scope>NUCLEOTIDE SEQUENCE</scope>
    <source>
        <strain evidence="1">K2</strain>
    </source>
</reference>
<protein>
    <submittedName>
        <fullName evidence="1">Uncharacterized protein</fullName>
    </submittedName>
</protein>
<reference evidence="1" key="1">
    <citation type="journal article" date="2023" name="G3 (Bethesda)">
        <title>Whole genome assembly and annotation of the endangered Caribbean coral Acropora cervicornis.</title>
        <authorList>
            <person name="Selwyn J.D."/>
            <person name="Vollmer S.V."/>
        </authorList>
    </citation>
    <scope>NUCLEOTIDE SEQUENCE</scope>
    <source>
        <strain evidence="1">K2</strain>
    </source>
</reference>
<dbReference type="AlphaFoldDB" id="A0AAD9Q7B7"/>
<dbReference type="EMBL" id="JARQWQ010000058">
    <property type="protein sequence ID" value="KAK2556034.1"/>
    <property type="molecule type" value="Genomic_DNA"/>
</dbReference>
<organism evidence="1 2">
    <name type="scientific">Acropora cervicornis</name>
    <name type="common">Staghorn coral</name>
    <dbReference type="NCBI Taxonomy" id="6130"/>
    <lineage>
        <taxon>Eukaryota</taxon>
        <taxon>Metazoa</taxon>
        <taxon>Cnidaria</taxon>
        <taxon>Anthozoa</taxon>
        <taxon>Hexacorallia</taxon>
        <taxon>Scleractinia</taxon>
        <taxon>Astrocoeniina</taxon>
        <taxon>Acroporidae</taxon>
        <taxon>Acropora</taxon>
    </lineage>
</organism>
<keyword evidence="2" id="KW-1185">Reference proteome</keyword>